<dbReference type="OrthoDB" id="3237105at2759"/>
<dbReference type="Proteomes" id="UP000005240">
    <property type="component" value="Unassembled WGS sequence"/>
</dbReference>
<organism evidence="3">
    <name type="scientific">Puccinia triticina (isolate 1-1 / race 1 (BBBD))</name>
    <name type="common">Brown leaf rust fungus</name>
    <dbReference type="NCBI Taxonomy" id="630390"/>
    <lineage>
        <taxon>Eukaryota</taxon>
        <taxon>Fungi</taxon>
        <taxon>Dikarya</taxon>
        <taxon>Basidiomycota</taxon>
        <taxon>Pucciniomycotina</taxon>
        <taxon>Pucciniomycetes</taxon>
        <taxon>Pucciniales</taxon>
        <taxon>Pucciniaceae</taxon>
        <taxon>Puccinia</taxon>
    </lineage>
</organism>
<dbReference type="InterPro" id="IPR041320">
    <property type="entry name" value="CxC1"/>
</dbReference>
<evidence type="ECO:0000259" key="2">
    <source>
        <dbReference type="Pfam" id="PF18802"/>
    </source>
</evidence>
<dbReference type="AlphaFoldDB" id="A0A180GYM5"/>
<evidence type="ECO:0000313" key="3">
    <source>
        <dbReference type="EMBL" id="OAV97611.1"/>
    </source>
</evidence>
<dbReference type="STRING" id="630390.A0A180GYM5"/>
<reference evidence="3" key="1">
    <citation type="submission" date="2009-11" db="EMBL/GenBank/DDBJ databases">
        <authorList>
            <consortium name="The Broad Institute Genome Sequencing Platform"/>
            <person name="Ward D."/>
            <person name="Feldgarden M."/>
            <person name="Earl A."/>
            <person name="Young S.K."/>
            <person name="Zeng Q."/>
            <person name="Koehrsen M."/>
            <person name="Alvarado L."/>
            <person name="Berlin A."/>
            <person name="Bochicchio J."/>
            <person name="Borenstein D."/>
            <person name="Chapman S.B."/>
            <person name="Chen Z."/>
            <person name="Engels R."/>
            <person name="Freedman E."/>
            <person name="Gellesch M."/>
            <person name="Goldberg J."/>
            <person name="Griggs A."/>
            <person name="Gujja S."/>
            <person name="Heilman E."/>
            <person name="Heiman D."/>
            <person name="Hepburn T."/>
            <person name="Howarth C."/>
            <person name="Jen D."/>
            <person name="Larson L."/>
            <person name="Lewis B."/>
            <person name="Mehta T."/>
            <person name="Park D."/>
            <person name="Pearson M."/>
            <person name="Roberts A."/>
            <person name="Saif S."/>
            <person name="Shea T."/>
            <person name="Shenoy N."/>
            <person name="Sisk P."/>
            <person name="Stolte C."/>
            <person name="Sykes S."/>
            <person name="Thomson T."/>
            <person name="Walk T."/>
            <person name="White J."/>
            <person name="Yandava C."/>
            <person name="Izard J."/>
            <person name="Baranova O.V."/>
            <person name="Blanton J.M."/>
            <person name="Tanner A.C."/>
            <person name="Dewhirst F.E."/>
            <person name="Haas B."/>
            <person name="Nusbaum C."/>
            <person name="Birren B."/>
        </authorList>
    </citation>
    <scope>NUCLEOTIDE SEQUENCE [LARGE SCALE GENOMIC DNA]</scope>
    <source>
        <strain evidence="3">1-1 BBBD Race 1</strain>
    </source>
</reference>
<sequence>MDTSISTGSTRSRRKRRRPNEEDIAEQHRFEESVRSGRRAGIIPVTRQHPSHPSTTTFLENNEICDLEEIIDEPEEDTQVHSQRDPMLQEHAAFHRLRRHAERREQVSHQWSQLEAQAASAYLLQQEATLNFTRNTIDEFTVPSGSCSCAPGDINHRHVDLIDILHQQPRRSIPFCKCIPDVIRLLHYGYFAASADTPRTAFSVRLIQLHHFIWKTSVISTSAFVKGLLAFLDTRSTRPLFSRSVNFRKRDLCTPFSCSVDLYSRIVTLTKNLLSDGLQISAANSWADKCPRCFGPSINEVKADPNEPDFIIALDGNFQQRHYAHASKDNPREDQYPPSFIKPSQIMTDKQALEDSKLLAQGIDPPCSDSHKAANDSRDGSTWDKCDDSGLFSSTCRHDAPLLFVNIYKSGEKLYYPVSIIRTVLENFPKRKVGILYDLGCHLESHMRKRNLLTSQIQNLSFGTSVFHAYVHEWACQVAYNPRFNSWWGLSDGECLERLWSFLSKLVSPLRVSTRLHRLTSIQAQADYHSEQLLEMSAQWLSNKLKNAKEVGDEAKRFLDTLHQQRNPHFPDQNQNYTDEFLEEQWILEKEYHRTTNNTLKNSRLELGGLLCLQDKLDAAWGTTALTPQQALARATTCGRLTEQIRAVRERLGTFYLTDRMTQEESELLVKVWHTKTEVRRRFLALIEEKQPLLRVRQAGESTTIGTRGQQKLVESLRKHAEKMRSVLNLYNNHVRAYISACPDRPHPPEMEYSELLSLQSDDTFWNDGTFTNANEPWATDEATKKGIRQLSYFKRSIEERRRLGWETRRAMRWVIERHQLLKTMLQTVLRLLRNPEALPIPQDIQNLLEHAQLVTLPSILDKLKVAKLVLHAAFIKILNIQMAWHPQITDVFNKTTRQPQDGDILQLWNSHMSFIYRFHRMGLLSGVPGDICEGVISDAPMDSYPEISATGPFSLNHVHSDNEDEDKENEEDQQENELEDSLSTNLLMNLGTISNL</sequence>
<gene>
    <name evidence="3" type="ORF">PTTG_11885</name>
</gene>
<reference evidence="3" key="2">
    <citation type="submission" date="2016-05" db="EMBL/GenBank/DDBJ databases">
        <title>Comparative analysis highlights variable genome content of wheat rusts and divergence of the mating loci.</title>
        <authorList>
            <person name="Cuomo C.A."/>
            <person name="Bakkeren G."/>
            <person name="Szabo L."/>
            <person name="Khalil H."/>
            <person name="Joly D."/>
            <person name="Goldberg J."/>
            <person name="Young S."/>
            <person name="Zeng Q."/>
            <person name="Fellers J."/>
        </authorList>
    </citation>
    <scope>NUCLEOTIDE SEQUENCE [LARGE SCALE GENOMIC DNA]</scope>
    <source>
        <strain evidence="3">1-1 BBBD Race 1</strain>
    </source>
</reference>
<feature type="region of interest" description="Disordered" evidence="1">
    <location>
        <begin position="1"/>
        <end position="37"/>
    </location>
</feature>
<evidence type="ECO:0000256" key="1">
    <source>
        <dbReference type="SAM" id="MobiDB-lite"/>
    </source>
</evidence>
<feature type="compositionally biased region" description="Low complexity" evidence="1">
    <location>
        <begin position="1"/>
        <end position="10"/>
    </location>
</feature>
<dbReference type="VEuPathDB" id="FungiDB:PTTG_11885"/>
<reference evidence="4 5" key="3">
    <citation type="journal article" date="2017" name="G3 (Bethesda)">
        <title>Comparative analysis highlights variable genome content of wheat rusts and divergence of the mating loci.</title>
        <authorList>
            <person name="Cuomo C.A."/>
            <person name="Bakkeren G."/>
            <person name="Khalil H.B."/>
            <person name="Panwar V."/>
            <person name="Joly D."/>
            <person name="Linning R."/>
            <person name="Sakthikumar S."/>
            <person name="Song X."/>
            <person name="Adiconis X."/>
            <person name="Fan L."/>
            <person name="Goldberg J.M."/>
            <person name="Levin J.Z."/>
            <person name="Young S."/>
            <person name="Zeng Q."/>
            <person name="Anikster Y."/>
            <person name="Bruce M."/>
            <person name="Wang M."/>
            <person name="Yin C."/>
            <person name="McCallum B."/>
            <person name="Szabo L.J."/>
            <person name="Hulbert S."/>
            <person name="Chen X."/>
            <person name="Fellers J.P."/>
        </authorList>
    </citation>
    <scope>NUCLEOTIDE SEQUENCE</scope>
    <source>
        <strain evidence="4">isolate 1-1 / race 1 (BBBD)</strain>
        <strain evidence="5">Isolate 1-1 / race 1 (BBBD)</strain>
    </source>
</reference>
<dbReference type="EMBL" id="ADAS02000012">
    <property type="protein sequence ID" value="OAV97611.1"/>
    <property type="molecule type" value="Genomic_DNA"/>
</dbReference>
<dbReference type="PANTHER" id="PTHR33096">
    <property type="entry name" value="CXC2 DOMAIN-CONTAINING PROTEIN"/>
    <property type="match status" value="1"/>
</dbReference>
<feature type="region of interest" description="Disordered" evidence="1">
    <location>
        <begin position="955"/>
        <end position="985"/>
    </location>
</feature>
<feature type="domain" description="CxC1-like cysteine cluster associated with KDZ transposases" evidence="2">
    <location>
        <begin position="141"/>
        <end position="236"/>
    </location>
</feature>
<keyword evidence="5" id="KW-1185">Reference proteome</keyword>
<dbReference type="EnsemblFungi" id="PTTG_11885-t43_1">
    <property type="protein sequence ID" value="PTTG_11885-t43_1-p1"/>
    <property type="gene ID" value="PTTG_11885"/>
</dbReference>
<dbReference type="InterPro" id="IPR040521">
    <property type="entry name" value="KDZ"/>
</dbReference>
<feature type="compositionally biased region" description="Acidic residues" evidence="1">
    <location>
        <begin position="963"/>
        <end position="981"/>
    </location>
</feature>
<dbReference type="PANTHER" id="PTHR33096:SF1">
    <property type="entry name" value="CXC1-LIKE CYSTEINE CLUSTER ASSOCIATED WITH KDZ TRANSPOSASES DOMAIN-CONTAINING PROTEIN"/>
    <property type="match status" value="1"/>
</dbReference>
<accession>A0A180GYM5</accession>
<reference evidence="4" key="4">
    <citation type="submission" date="2025-05" db="UniProtKB">
        <authorList>
            <consortium name="EnsemblFungi"/>
        </authorList>
    </citation>
    <scope>IDENTIFICATION</scope>
    <source>
        <strain evidence="4">isolate 1-1 / race 1 (BBBD)</strain>
    </source>
</reference>
<name>A0A180GYM5_PUCT1</name>
<dbReference type="Pfam" id="PF18802">
    <property type="entry name" value="CxC1"/>
    <property type="match status" value="1"/>
</dbReference>
<protein>
    <submittedName>
        <fullName evidence="4">CxC1 domain-containing protein</fullName>
    </submittedName>
</protein>
<dbReference type="Pfam" id="PF18758">
    <property type="entry name" value="KDZ"/>
    <property type="match status" value="1"/>
</dbReference>
<evidence type="ECO:0000313" key="4">
    <source>
        <dbReference type="EnsemblFungi" id="PTTG_11885-t43_1-p1"/>
    </source>
</evidence>
<evidence type="ECO:0000313" key="5">
    <source>
        <dbReference type="Proteomes" id="UP000005240"/>
    </source>
</evidence>
<proteinExistence type="predicted"/>
<feature type="compositionally biased region" description="Basic and acidic residues" evidence="1">
    <location>
        <begin position="19"/>
        <end position="35"/>
    </location>
</feature>